<evidence type="ECO:0000256" key="1">
    <source>
        <dbReference type="SAM" id="Phobius"/>
    </source>
</evidence>
<keyword evidence="1" id="KW-0812">Transmembrane</keyword>
<dbReference type="AlphaFoldDB" id="A0A0R3TBL2"/>
<keyword evidence="1" id="KW-0472">Membrane</keyword>
<organism evidence="2">
    <name type="scientific">Rodentolepis nana</name>
    <name type="common">Dwarf tapeworm</name>
    <name type="synonym">Hymenolepis nana</name>
    <dbReference type="NCBI Taxonomy" id="102285"/>
    <lineage>
        <taxon>Eukaryota</taxon>
        <taxon>Metazoa</taxon>
        <taxon>Spiralia</taxon>
        <taxon>Lophotrochozoa</taxon>
        <taxon>Platyhelminthes</taxon>
        <taxon>Cestoda</taxon>
        <taxon>Eucestoda</taxon>
        <taxon>Cyclophyllidea</taxon>
        <taxon>Hymenolepididae</taxon>
        <taxon>Rodentolepis</taxon>
    </lineage>
</organism>
<name>A0A0R3TBL2_RODNA</name>
<reference evidence="2" key="1">
    <citation type="submission" date="2017-02" db="UniProtKB">
        <authorList>
            <consortium name="WormBaseParasite"/>
        </authorList>
    </citation>
    <scope>IDENTIFICATION</scope>
</reference>
<evidence type="ECO:0000313" key="2">
    <source>
        <dbReference type="WBParaSite" id="HNAJ_0000445101-mRNA-1"/>
    </source>
</evidence>
<keyword evidence="1" id="KW-1133">Transmembrane helix</keyword>
<protein>
    <submittedName>
        <fullName evidence="2">High-affinity choline transporter 1-like</fullName>
    </submittedName>
</protein>
<accession>A0A0R3TBL2</accession>
<sequence>LTIGEQAAIAVAAFLMILVITEVGIFTWRSVKSDKETRMSQYYGSLPQSQHNQEAQMELML</sequence>
<proteinExistence type="predicted"/>
<dbReference type="WBParaSite" id="HNAJ_0000445101-mRNA-1">
    <property type="protein sequence ID" value="HNAJ_0000445101-mRNA-1"/>
    <property type="gene ID" value="HNAJ_0000445101"/>
</dbReference>
<feature type="transmembrane region" description="Helical" evidence="1">
    <location>
        <begin position="6"/>
        <end position="28"/>
    </location>
</feature>